<evidence type="ECO:0000313" key="5">
    <source>
        <dbReference type="Proteomes" id="UP000322899"/>
    </source>
</evidence>
<feature type="chain" id="PRO_5022708375" description="Folate receptor-like domain-containing protein" evidence="3">
    <location>
        <begin position="28"/>
        <end position="217"/>
    </location>
</feature>
<dbReference type="EMBL" id="VLTO01000050">
    <property type="protein sequence ID" value="KAA0172098.1"/>
    <property type="molecule type" value="Genomic_DNA"/>
</dbReference>
<keyword evidence="3" id="KW-0732">Signal</keyword>
<evidence type="ECO:0000313" key="4">
    <source>
        <dbReference type="EMBL" id="KAA0172098.1"/>
    </source>
</evidence>
<keyword evidence="2" id="KW-1133">Transmembrane helix</keyword>
<name>A0A5A8E405_CAFRO</name>
<evidence type="ECO:0008006" key="6">
    <source>
        <dbReference type="Google" id="ProtNLM"/>
    </source>
</evidence>
<feature type="region of interest" description="Disordered" evidence="1">
    <location>
        <begin position="28"/>
        <end position="47"/>
    </location>
</feature>
<gene>
    <name evidence="4" type="ORF">FNF27_06133</name>
</gene>
<reference evidence="4 5" key="1">
    <citation type="submission" date="2019-07" db="EMBL/GenBank/DDBJ databases">
        <title>Genomes of Cafeteria roenbergensis.</title>
        <authorList>
            <person name="Fischer M.G."/>
            <person name="Hackl T."/>
            <person name="Roman M."/>
        </authorList>
    </citation>
    <scope>NUCLEOTIDE SEQUENCE [LARGE SCALE GENOMIC DNA]</scope>
    <source>
        <strain evidence="4 5">E4-10P</strain>
    </source>
</reference>
<dbReference type="Proteomes" id="UP000322899">
    <property type="component" value="Unassembled WGS sequence"/>
</dbReference>
<dbReference type="AlphaFoldDB" id="A0A5A8E405"/>
<keyword evidence="2" id="KW-0472">Membrane</keyword>
<proteinExistence type="predicted"/>
<feature type="signal peptide" evidence="3">
    <location>
        <begin position="1"/>
        <end position="27"/>
    </location>
</feature>
<accession>A0A5A8E405</accession>
<organism evidence="4 5">
    <name type="scientific">Cafeteria roenbergensis</name>
    <name type="common">Marine flagellate</name>
    <dbReference type="NCBI Taxonomy" id="33653"/>
    <lineage>
        <taxon>Eukaryota</taxon>
        <taxon>Sar</taxon>
        <taxon>Stramenopiles</taxon>
        <taxon>Bigyra</taxon>
        <taxon>Opalozoa</taxon>
        <taxon>Bicosoecida</taxon>
        <taxon>Cafeteriaceae</taxon>
        <taxon>Cafeteria</taxon>
    </lineage>
</organism>
<comment type="caution">
    <text evidence="4">The sequence shown here is derived from an EMBL/GenBank/DDBJ whole genome shotgun (WGS) entry which is preliminary data.</text>
</comment>
<evidence type="ECO:0000256" key="3">
    <source>
        <dbReference type="SAM" id="SignalP"/>
    </source>
</evidence>
<protein>
    <recommendedName>
        <fullName evidence="6">Folate receptor-like domain-containing protein</fullName>
    </recommendedName>
</protein>
<sequence length="217" mass="23053">MVGAPSPALGALAVLAVAAAVLSHASAQDVSPSPTPAVTPSPTPGRPEEQICDYTTYFRSYAFEITEGFDTRGRDCEANVLALQRLQFGPPTEWEIFTSVCKGDCKAYTDRITRILGVTDCDCSRVADPLYRCPATPTDYLCRAMQICLDYEQYMADYCSESACGRFATNEDDWRTERAKCPGSAATPALLAGLAALVAVFATAAAGAAPWRGLGGA</sequence>
<feature type="transmembrane region" description="Helical" evidence="2">
    <location>
        <begin position="189"/>
        <end position="211"/>
    </location>
</feature>
<evidence type="ECO:0000256" key="2">
    <source>
        <dbReference type="SAM" id="Phobius"/>
    </source>
</evidence>
<evidence type="ECO:0000256" key="1">
    <source>
        <dbReference type="SAM" id="MobiDB-lite"/>
    </source>
</evidence>
<keyword evidence="2" id="KW-0812">Transmembrane</keyword>
<feature type="compositionally biased region" description="Pro residues" evidence="1">
    <location>
        <begin position="33"/>
        <end position="45"/>
    </location>
</feature>